<keyword evidence="3" id="KW-1185">Reference proteome</keyword>
<keyword evidence="2" id="KW-0808">Transferase</keyword>
<reference evidence="2 3" key="1">
    <citation type="submission" date="2017-02" db="EMBL/GenBank/DDBJ databases">
        <authorList>
            <person name="Peterson S.W."/>
        </authorList>
    </citation>
    <scope>NUCLEOTIDE SEQUENCE [LARGE SCALE GENOMIC DNA]</scope>
    <source>
        <strain evidence="2 3">S285</strain>
    </source>
</reference>
<dbReference type="Proteomes" id="UP000193978">
    <property type="component" value="Chromosome"/>
</dbReference>
<evidence type="ECO:0000313" key="3">
    <source>
        <dbReference type="Proteomes" id="UP000193978"/>
    </source>
</evidence>
<evidence type="ECO:0000259" key="1">
    <source>
        <dbReference type="PROSITE" id="PS50206"/>
    </source>
</evidence>
<dbReference type="Pfam" id="PF00581">
    <property type="entry name" value="Rhodanese"/>
    <property type="match status" value="1"/>
</dbReference>
<dbReference type="PROSITE" id="PS50206">
    <property type="entry name" value="RHODANESE_3"/>
    <property type="match status" value="1"/>
</dbReference>
<dbReference type="PANTHER" id="PTHR44086">
    <property type="entry name" value="THIOSULFATE SULFURTRANSFERASE RDL2, MITOCHONDRIAL-RELATED"/>
    <property type="match status" value="1"/>
</dbReference>
<evidence type="ECO:0000313" key="2">
    <source>
        <dbReference type="EMBL" id="ARN80510.1"/>
    </source>
</evidence>
<protein>
    <submittedName>
        <fullName evidence="2">Sulfurtransferase</fullName>
    </submittedName>
</protein>
<dbReference type="STRING" id="655015.B1812_04880"/>
<dbReference type="OrthoDB" id="9807812at2"/>
<dbReference type="PANTHER" id="PTHR44086:SF10">
    <property type="entry name" value="THIOSULFATE SULFURTRANSFERASE_RHODANESE-LIKE DOMAIN-CONTAINING PROTEIN 3"/>
    <property type="match status" value="1"/>
</dbReference>
<dbReference type="SMART" id="SM00450">
    <property type="entry name" value="RHOD"/>
    <property type="match status" value="1"/>
</dbReference>
<dbReference type="RefSeq" id="WP_085770578.1">
    <property type="nucleotide sequence ID" value="NZ_AP027149.1"/>
</dbReference>
<gene>
    <name evidence="2" type="ORF">B1812_04880</name>
</gene>
<proteinExistence type="predicted"/>
<dbReference type="GO" id="GO:0004792">
    <property type="term" value="F:thiosulfate-cyanide sulfurtransferase activity"/>
    <property type="evidence" value="ECO:0007669"/>
    <property type="project" value="TreeGrafter"/>
</dbReference>
<dbReference type="SUPFAM" id="SSF52821">
    <property type="entry name" value="Rhodanese/Cell cycle control phosphatase"/>
    <property type="match status" value="1"/>
</dbReference>
<accession>A0A1W6MSC0</accession>
<name>A0A1W6MSC0_9HYPH</name>
<dbReference type="EMBL" id="CP019948">
    <property type="protein sequence ID" value="ARN80510.1"/>
    <property type="molecule type" value="Genomic_DNA"/>
</dbReference>
<dbReference type="Gene3D" id="3.40.250.10">
    <property type="entry name" value="Rhodanese-like domain"/>
    <property type="match status" value="1"/>
</dbReference>
<dbReference type="InterPro" id="IPR001763">
    <property type="entry name" value="Rhodanese-like_dom"/>
</dbReference>
<dbReference type="CDD" id="cd00158">
    <property type="entry name" value="RHOD"/>
    <property type="match status" value="1"/>
</dbReference>
<dbReference type="AlphaFoldDB" id="A0A1W6MSC0"/>
<sequence length="114" mass="11621">MFGGLLSKLQGGGALPTIEHGAFTQAVSQKTAAIVDVREPHEYAAGHVPGAVNMPLSKFSPAALPKGKPVVLICQAGGRSAKALQQALDAGCRDICHYALGTGGWKNSGGAIEQ</sequence>
<feature type="domain" description="Rhodanese" evidence="1">
    <location>
        <begin position="28"/>
        <end position="114"/>
    </location>
</feature>
<dbReference type="KEGG" id="mbry:B1812_04880"/>
<organism evidence="2 3">
    <name type="scientific">Methylocystis bryophila</name>
    <dbReference type="NCBI Taxonomy" id="655015"/>
    <lineage>
        <taxon>Bacteria</taxon>
        <taxon>Pseudomonadati</taxon>
        <taxon>Pseudomonadota</taxon>
        <taxon>Alphaproteobacteria</taxon>
        <taxon>Hyphomicrobiales</taxon>
        <taxon>Methylocystaceae</taxon>
        <taxon>Methylocystis</taxon>
    </lineage>
</organism>
<dbReference type="InterPro" id="IPR036873">
    <property type="entry name" value="Rhodanese-like_dom_sf"/>
</dbReference>